<proteinExistence type="predicted"/>
<accession>A0ABW4GGM0</accession>
<reference evidence="4" key="1">
    <citation type="journal article" date="2019" name="Int. J. Syst. Evol. Microbiol.">
        <title>The Global Catalogue of Microorganisms (GCM) 10K type strain sequencing project: providing services to taxonomists for standard genome sequencing and annotation.</title>
        <authorList>
            <consortium name="The Broad Institute Genomics Platform"/>
            <consortium name="The Broad Institute Genome Sequencing Center for Infectious Disease"/>
            <person name="Wu L."/>
            <person name="Ma J."/>
        </authorList>
    </citation>
    <scope>NUCLEOTIDE SEQUENCE [LARGE SCALE GENOMIC DNA]</scope>
    <source>
        <strain evidence="4">CGMCC 1.15399</strain>
    </source>
</reference>
<evidence type="ECO:0000313" key="4">
    <source>
        <dbReference type="Proteomes" id="UP001597097"/>
    </source>
</evidence>
<protein>
    <submittedName>
        <fullName evidence="3">Transposase</fullName>
    </submittedName>
</protein>
<dbReference type="InterPro" id="IPR038721">
    <property type="entry name" value="IS701-like_DDE_dom"/>
</dbReference>
<sequence length="203" mass="22329">MLVDDLMTALAPMFTRLEPRLQAAKYVRAVMSELPRRNGWTIAEWIGDRRPDATQRLLNRARWDTAGAMSTIRRFAVTRLDAAARPGSLTIGVLDESGQEKKGVATAGVKRQHMGCAGGIDNGINTVYLAYVRAATGHALIGARQWIPAEQISDPATAITTGLPLHLTFATLRGHRRRDPAPHRYPGHTPHPSRRSTRPRSLA</sequence>
<gene>
    <name evidence="3" type="ORF">ACFSJ0_33075</name>
</gene>
<evidence type="ECO:0000313" key="3">
    <source>
        <dbReference type="EMBL" id="MFD1541922.1"/>
    </source>
</evidence>
<feature type="region of interest" description="Disordered" evidence="1">
    <location>
        <begin position="175"/>
        <end position="203"/>
    </location>
</feature>
<comment type="caution">
    <text evidence="3">The sequence shown here is derived from an EMBL/GenBank/DDBJ whole genome shotgun (WGS) entry which is preliminary data.</text>
</comment>
<name>A0ABW4GGM0_9ACTN</name>
<feature type="compositionally biased region" description="Basic residues" evidence="1">
    <location>
        <begin position="191"/>
        <end position="203"/>
    </location>
</feature>
<keyword evidence="4" id="KW-1185">Reference proteome</keyword>
<dbReference type="Pfam" id="PF13546">
    <property type="entry name" value="DDE_5"/>
    <property type="match status" value="1"/>
</dbReference>
<dbReference type="Proteomes" id="UP001597097">
    <property type="component" value="Unassembled WGS sequence"/>
</dbReference>
<feature type="domain" description="Transposase IS701-like DDE" evidence="2">
    <location>
        <begin position="11"/>
        <end position="162"/>
    </location>
</feature>
<dbReference type="EMBL" id="JBHUCM010000031">
    <property type="protein sequence ID" value="MFD1541922.1"/>
    <property type="molecule type" value="Genomic_DNA"/>
</dbReference>
<evidence type="ECO:0000256" key="1">
    <source>
        <dbReference type="SAM" id="MobiDB-lite"/>
    </source>
</evidence>
<organism evidence="3 4">
    <name type="scientific">Nonomuraea guangzhouensis</name>
    <dbReference type="NCBI Taxonomy" id="1291555"/>
    <lineage>
        <taxon>Bacteria</taxon>
        <taxon>Bacillati</taxon>
        <taxon>Actinomycetota</taxon>
        <taxon>Actinomycetes</taxon>
        <taxon>Streptosporangiales</taxon>
        <taxon>Streptosporangiaceae</taxon>
        <taxon>Nonomuraea</taxon>
    </lineage>
</organism>
<dbReference type="RefSeq" id="WP_219535549.1">
    <property type="nucleotide sequence ID" value="NZ_JBHUCM010000031.1"/>
</dbReference>
<evidence type="ECO:0000259" key="2">
    <source>
        <dbReference type="Pfam" id="PF13546"/>
    </source>
</evidence>